<evidence type="ECO:0000256" key="1">
    <source>
        <dbReference type="SAM" id="SignalP"/>
    </source>
</evidence>
<keyword evidence="1" id="KW-0732">Signal</keyword>
<evidence type="ECO:0000313" key="4">
    <source>
        <dbReference type="EnsemblProtists" id="EKX40293"/>
    </source>
</evidence>
<dbReference type="InterPro" id="IPR029063">
    <property type="entry name" value="SAM-dependent_MTases_sf"/>
</dbReference>
<proteinExistence type="predicted"/>
<dbReference type="HOGENOM" id="CLU_687846_0_0_1"/>
<dbReference type="RefSeq" id="XP_005827273.1">
    <property type="nucleotide sequence ID" value="XM_005827216.1"/>
</dbReference>
<dbReference type="Gene3D" id="3.40.50.150">
    <property type="entry name" value="Vaccinia Virus protein VP39"/>
    <property type="match status" value="1"/>
</dbReference>
<dbReference type="KEGG" id="gtt:GUITHDRAFT_113536"/>
<dbReference type="Proteomes" id="UP000011087">
    <property type="component" value="Unassembled WGS sequence"/>
</dbReference>
<dbReference type="Pfam" id="PF08241">
    <property type="entry name" value="Methyltransf_11"/>
    <property type="match status" value="1"/>
</dbReference>
<dbReference type="InterPro" id="IPR013216">
    <property type="entry name" value="Methyltransf_11"/>
</dbReference>
<gene>
    <name evidence="3" type="ORF">GUITHDRAFT_113536</name>
</gene>
<dbReference type="EMBL" id="JH993032">
    <property type="protein sequence ID" value="EKX40293.1"/>
    <property type="molecule type" value="Genomic_DNA"/>
</dbReference>
<protein>
    <recommendedName>
        <fullName evidence="2">Methyltransferase type 11 domain-containing protein</fullName>
    </recommendedName>
</protein>
<dbReference type="EnsemblProtists" id="EKX40293">
    <property type="protein sequence ID" value="EKX40293"/>
    <property type="gene ID" value="GUITHDRAFT_113536"/>
</dbReference>
<reference evidence="5" key="2">
    <citation type="submission" date="2012-11" db="EMBL/GenBank/DDBJ databases">
        <authorList>
            <person name="Kuo A."/>
            <person name="Curtis B.A."/>
            <person name="Tanifuji G."/>
            <person name="Burki F."/>
            <person name="Gruber A."/>
            <person name="Irimia M."/>
            <person name="Maruyama S."/>
            <person name="Arias M.C."/>
            <person name="Ball S.G."/>
            <person name="Gile G.H."/>
            <person name="Hirakawa Y."/>
            <person name="Hopkins J.F."/>
            <person name="Rensing S.A."/>
            <person name="Schmutz J."/>
            <person name="Symeonidi A."/>
            <person name="Elias M."/>
            <person name="Eveleigh R.J."/>
            <person name="Herman E.K."/>
            <person name="Klute M.J."/>
            <person name="Nakayama T."/>
            <person name="Obornik M."/>
            <person name="Reyes-Prieto A."/>
            <person name="Armbrust E.V."/>
            <person name="Aves S.J."/>
            <person name="Beiko R.G."/>
            <person name="Coutinho P."/>
            <person name="Dacks J.B."/>
            <person name="Durnford D.G."/>
            <person name="Fast N.M."/>
            <person name="Green B.R."/>
            <person name="Grisdale C."/>
            <person name="Hempe F."/>
            <person name="Henrissat B."/>
            <person name="Hoppner M.P."/>
            <person name="Ishida K.-I."/>
            <person name="Kim E."/>
            <person name="Koreny L."/>
            <person name="Kroth P.G."/>
            <person name="Liu Y."/>
            <person name="Malik S.-B."/>
            <person name="Maier U.G."/>
            <person name="McRose D."/>
            <person name="Mock T."/>
            <person name="Neilson J.A."/>
            <person name="Onodera N.T."/>
            <person name="Poole A.M."/>
            <person name="Pritham E.J."/>
            <person name="Richards T.A."/>
            <person name="Rocap G."/>
            <person name="Roy S.W."/>
            <person name="Sarai C."/>
            <person name="Schaack S."/>
            <person name="Shirato S."/>
            <person name="Slamovits C.H."/>
            <person name="Spencer D.F."/>
            <person name="Suzuki S."/>
            <person name="Worden A.Z."/>
            <person name="Zauner S."/>
            <person name="Barry K."/>
            <person name="Bell C."/>
            <person name="Bharti A.K."/>
            <person name="Crow J.A."/>
            <person name="Grimwood J."/>
            <person name="Kramer R."/>
            <person name="Lindquist E."/>
            <person name="Lucas S."/>
            <person name="Salamov A."/>
            <person name="McFadden G.I."/>
            <person name="Lane C.E."/>
            <person name="Keeling P.J."/>
            <person name="Gray M.W."/>
            <person name="Grigoriev I.V."/>
            <person name="Archibald J.M."/>
        </authorList>
    </citation>
    <scope>NUCLEOTIDE SEQUENCE</scope>
    <source>
        <strain evidence="5">CCMP2712</strain>
    </source>
</reference>
<accession>L1IVM3</accession>
<dbReference type="PROSITE" id="PS51257">
    <property type="entry name" value="PROKAR_LIPOPROTEIN"/>
    <property type="match status" value="1"/>
</dbReference>
<evidence type="ECO:0000259" key="2">
    <source>
        <dbReference type="Pfam" id="PF08241"/>
    </source>
</evidence>
<feature type="chain" id="PRO_5008770546" description="Methyltransferase type 11 domain-containing protein" evidence="1">
    <location>
        <begin position="21"/>
        <end position="401"/>
    </location>
</feature>
<keyword evidence="5" id="KW-1185">Reference proteome</keyword>
<sequence length="401" mass="44471">MATGARVMLFIWGVAETSTAFMPLAPCPFLSACSTASSSLSARGSDCRRAARALLMAEGAGRDWHMKGEPDDAEARSDRMLKMSLMLARIGGDLEALGRGGCDIDIDRVEREITSLYAITSSRKEKDVASQVSRLSPSLRDELGQGAAKLHLGCGRNVMPGWINVDLYGWRLRDALQKTTAENTNSDSVISLNLATTPLPLDDGTCQCIYTSHMLEHLSHPVETSIFMEEVFRVLAPGGVLRVVVPDAQKWLKSYTSRDENFLVSARQHWNHWDWRTFEEQQSWLDLLLPYLGASSLKGALTGSHQFGFDESSLRALLERSGFPRDSIERSSFQRSRHSLLRVDDRSHAAGATFDGEESDDTYFSLFMEARKPEVSAASPAAFQQRDNALQKFVKTLLGTR</sequence>
<evidence type="ECO:0000313" key="5">
    <source>
        <dbReference type="Proteomes" id="UP000011087"/>
    </source>
</evidence>
<dbReference type="GeneID" id="17297068"/>
<dbReference type="PaxDb" id="55529-EKX40293"/>
<dbReference type="AlphaFoldDB" id="L1IVM3"/>
<dbReference type="SUPFAM" id="SSF53335">
    <property type="entry name" value="S-adenosyl-L-methionine-dependent methyltransferases"/>
    <property type="match status" value="1"/>
</dbReference>
<dbReference type="GO" id="GO:0008757">
    <property type="term" value="F:S-adenosylmethionine-dependent methyltransferase activity"/>
    <property type="evidence" value="ECO:0007669"/>
    <property type="project" value="InterPro"/>
</dbReference>
<reference evidence="4" key="3">
    <citation type="submission" date="2016-03" db="UniProtKB">
        <authorList>
            <consortium name="EnsemblProtists"/>
        </authorList>
    </citation>
    <scope>IDENTIFICATION</scope>
</reference>
<organism evidence="3">
    <name type="scientific">Guillardia theta (strain CCMP2712)</name>
    <name type="common">Cryptophyte</name>
    <dbReference type="NCBI Taxonomy" id="905079"/>
    <lineage>
        <taxon>Eukaryota</taxon>
        <taxon>Cryptophyceae</taxon>
        <taxon>Pyrenomonadales</taxon>
        <taxon>Geminigeraceae</taxon>
        <taxon>Guillardia</taxon>
    </lineage>
</organism>
<name>L1IVM3_GUITC</name>
<evidence type="ECO:0000313" key="3">
    <source>
        <dbReference type="EMBL" id="EKX40293.1"/>
    </source>
</evidence>
<dbReference type="eggNOG" id="ENOG502T2PX">
    <property type="taxonomic scope" value="Eukaryota"/>
</dbReference>
<dbReference type="OrthoDB" id="2013972at2759"/>
<feature type="domain" description="Methyltransferase type 11" evidence="2">
    <location>
        <begin position="150"/>
        <end position="241"/>
    </location>
</feature>
<feature type="signal peptide" evidence="1">
    <location>
        <begin position="1"/>
        <end position="20"/>
    </location>
</feature>
<reference evidence="3 5" key="1">
    <citation type="journal article" date="2012" name="Nature">
        <title>Algal genomes reveal evolutionary mosaicism and the fate of nucleomorphs.</title>
        <authorList>
            <consortium name="DOE Joint Genome Institute"/>
            <person name="Curtis B.A."/>
            <person name="Tanifuji G."/>
            <person name="Burki F."/>
            <person name="Gruber A."/>
            <person name="Irimia M."/>
            <person name="Maruyama S."/>
            <person name="Arias M.C."/>
            <person name="Ball S.G."/>
            <person name="Gile G.H."/>
            <person name="Hirakawa Y."/>
            <person name="Hopkins J.F."/>
            <person name="Kuo A."/>
            <person name="Rensing S.A."/>
            <person name="Schmutz J."/>
            <person name="Symeonidi A."/>
            <person name="Elias M."/>
            <person name="Eveleigh R.J."/>
            <person name="Herman E.K."/>
            <person name="Klute M.J."/>
            <person name="Nakayama T."/>
            <person name="Obornik M."/>
            <person name="Reyes-Prieto A."/>
            <person name="Armbrust E.V."/>
            <person name="Aves S.J."/>
            <person name="Beiko R.G."/>
            <person name="Coutinho P."/>
            <person name="Dacks J.B."/>
            <person name="Durnford D.G."/>
            <person name="Fast N.M."/>
            <person name="Green B.R."/>
            <person name="Grisdale C.J."/>
            <person name="Hempel F."/>
            <person name="Henrissat B."/>
            <person name="Hoppner M.P."/>
            <person name="Ishida K."/>
            <person name="Kim E."/>
            <person name="Koreny L."/>
            <person name="Kroth P.G."/>
            <person name="Liu Y."/>
            <person name="Malik S.B."/>
            <person name="Maier U.G."/>
            <person name="McRose D."/>
            <person name="Mock T."/>
            <person name="Neilson J.A."/>
            <person name="Onodera N.T."/>
            <person name="Poole A.M."/>
            <person name="Pritham E.J."/>
            <person name="Richards T.A."/>
            <person name="Rocap G."/>
            <person name="Roy S.W."/>
            <person name="Sarai C."/>
            <person name="Schaack S."/>
            <person name="Shirato S."/>
            <person name="Slamovits C.H."/>
            <person name="Spencer D.F."/>
            <person name="Suzuki S."/>
            <person name="Worden A.Z."/>
            <person name="Zauner S."/>
            <person name="Barry K."/>
            <person name="Bell C."/>
            <person name="Bharti A.K."/>
            <person name="Crow J.A."/>
            <person name="Grimwood J."/>
            <person name="Kramer R."/>
            <person name="Lindquist E."/>
            <person name="Lucas S."/>
            <person name="Salamov A."/>
            <person name="McFadden G.I."/>
            <person name="Lane C.E."/>
            <person name="Keeling P.J."/>
            <person name="Gray M.W."/>
            <person name="Grigoriev I.V."/>
            <person name="Archibald J.M."/>
        </authorList>
    </citation>
    <scope>NUCLEOTIDE SEQUENCE</scope>
    <source>
        <strain evidence="3 5">CCMP2712</strain>
    </source>
</reference>